<evidence type="ECO:0000256" key="3">
    <source>
        <dbReference type="ARBA" id="ARBA00022630"/>
    </source>
</evidence>
<dbReference type="Proteomes" id="UP000319894">
    <property type="component" value="Unassembled WGS sequence"/>
</dbReference>
<dbReference type="SUPFAM" id="SSF51905">
    <property type="entry name" value="FAD/NAD(P)-binding domain"/>
    <property type="match status" value="2"/>
</dbReference>
<dbReference type="AlphaFoldDB" id="A0A554NEA6"/>
<keyword evidence="5" id="KW-0560">Oxidoreductase</keyword>
<gene>
    <name evidence="7" type="ORF">DP107_00630</name>
</gene>
<dbReference type="EMBL" id="QMDX01000001">
    <property type="protein sequence ID" value="TSD15722.1"/>
    <property type="molecule type" value="Genomic_DNA"/>
</dbReference>
<dbReference type="InterPro" id="IPR051169">
    <property type="entry name" value="NADH-Q_oxidoreductase"/>
</dbReference>
<protein>
    <submittedName>
        <fullName evidence="7">NADH dehydrogenase FAD-containing subunit</fullName>
    </submittedName>
</protein>
<evidence type="ECO:0000256" key="4">
    <source>
        <dbReference type="ARBA" id="ARBA00022827"/>
    </source>
</evidence>
<evidence type="ECO:0000256" key="5">
    <source>
        <dbReference type="ARBA" id="ARBA00023002"/>
    </source>
</evidence>
<dbReference type="InParanoid" id="A0A554NEA6"/>
<sequence>MHVAVLGAGYAGLTVARRLERRLPDDVDITVVDESDTHLVQHELHRVVRHPDLAEVITVPLADVLGRAEVRRARVTDVDPEAGVATLDAADGGAERLDYDYAAVCLGAETAFYGLPGVEEHATPLKRLRHAETIRRDALDAPGGEAIVGGGGLSGIQVAGELAALSDAETLDLDVTVVEMADRIAPGFDEPFADAVRDELRARDVALETGATVESADTDAVHLADGRALGYDTFVWAGGIRGPDATDGDRHEVRANLRAGDGTFVVGDAGRVVDASGEAVPAAAQTALREARVAAANIRRLIRGGDDGFEPRLDRYEYDSPGWVVSVGDGAVAQVGPVVVSGEPAKAAKAVIGAGHLGAVGAIGRASDLVRAELGWPGADDVDLPAQLLALGRVGRLAAVTDPASPGEVQYPFATAAVSLADAFGPETVDLTPATRLADPTHPDGPARLAGDALAAGLDALTGLAGGGSDADE</sequence>
<comment type="caution">
    <text evidence="7">The sequence shown here is derived from an EMBL/GenBank/DDBJ whole genome shotgun (WGS) entry which is preliminary data.</text>
</comment>
<accession>A0A554NEA6</accession>
<keyword evidence="3" id="KW-0285">Flavoprotein</keyword>
<comment type="cofactor">
    <cofactor evidence="1">
        <name>FAD</name>
        <dbReference type="ChEBI" id="CHEBI:57692"/>
    </cofactor>
</comment>
<keyword evidence="4" id="KW-0274">FAD</keyword>
<reference evidence="7 8" key="1">
    <citation type="submission" date="2018-06" db="EMBL/GenBank/DDBJ databases">
        <title>Natronomonas sp. F16-60 a new haloarchaeon isolated from a solar saltern of Isla Cristina, Huelva, Spain.</title>
        <authorList>
            <person name="Duran-Viseras A."/>
            <person name="Sanchez-Porro C."/>
            <person name="Ventosa A."/>
        </authorList>
    </citation>
    <scope>NUCLEOTIDE SEQUENCE [LARGE SCALE GENOMIC DNA]</scope>
    <source>
        <strain evidence="7 8">F16-60</strain>
    </source>
</reference>
<dbReference type="OrthoDB" id="38899at2157"/>
<comment type="similarity">
    <text evidence="2">Belongs to the NADH dehydrogenase family.</text>
</comment>
<evidence type="ECO:0000256" key="1">
    <source>
        <dbReference type="ARBA" id="ARBA00001974"/>
    </source>
</evidence>
<keyword evidence="8" id="KW-1185">Reference proteome</keyword>
<dbReference type="GO" id="GO:0003955">
    <property type="term" value="F:NAD(P)H dehydrogenase (quinone) activity"/>
    <property type="evidence" value="ECO:0007669"/>
    <property type="project" value="TreeGrafter"/>
</dbReference>
<dbReference type="GO" id="GO:0019646">
    <property type="term" value="P:aerobic electron transport chain"/>
    <property type="evidence" value="ECO:0007669"/>
    <property type="project" value="TreeGrafter"/>
</dbReference>
<dbReference type="InterPro" id="IPR036188">
    <property type="entry name" value="FAD/NAD-bd_sf"/>
</dbReference>
<dbReference type="Gene3D" id="3.50.50.100">
    <property type="match status" value="1"/>
</dbReference>
<organism evidence="7 8">
    <name type="scientific">Haloglomus irregulare</name>
    <dbReference type="NCBI Taxonomy" id="2234134"/>
    <lineage>
        <taxon>Archaea</taxon>
        <taxon>Methanobacteriati</taxon>
        <taxon>Methanobacteriota</taxon>
        <taxon>Stenosarchaea group</taxon>
        <taxon>Halobacteria</taxon>
        <taxon>Halobacteriales</taxon>
        <taxon>Natronomonadaceae</taxon>
        <taxon>Haloglomus</taxon>
    </lineage>
</organism>
<dbReference type="PANTHER" id="PTHR42913:SF3">
    <property type="entry name" value="64 KDA MITOCHONDRIAL NADH DEHYDROGENASE (EUROFUNG)"/>
    <property type="match status" value="1"/>
</dbReference>
<dbReference type="Pfam" id="PF07992">
    <property type="entry name" value="Pyr_redox_2"/>
    <property type="match status" value="1"/>
</dbReference>
<feature type="domain" description="FAD/NAD(P)-binding" evidence="6">
    <location>
        <begin position="1"/>
        <end position="268"/>
    </location>
</feature>
<dbReference type="RefSeq" id="WP_144260199.1">
    <property type="nucleotide sequence ID" value="NZ_QMDX01000001.1"/>
</dbReference>
<name>A0A554NEA6_9EURY</name>
<dbReference type="PANTHER" id="PTHR42913">
    <property type="entry name" value="APOPTOSIS-INDUCING FACTOR 1"/>
    <property type="match status" value="1"/>
</dbReference>
<evidence type="ECO:0000313" key="7">
    <source>
        <dbReference type="EMBL" id="TSD15722.1"/>
    </source>
</evidence>
<dbReference type="InterPro" id="IPR023753">
    <property type="entry name" value="FAD/NAD-binding_dom"/>
</dbReference>
<proteinExistence type="inferred from homology"/>
<evidence type="ECO:0000256" key="2">
    <source>
        <dbReference type="ARBA" id="ARBA00005272"/>
    </source>
</evidence>
<evidence type="ECO:0000259" key="6">
    <source>
        <dbReference type="Pfam" id="PF07992"/>
    </source>
</evidence>
<evidence type="ECO:0000313" key="8">
    <source>
        <dbReference type="Proteomes" id="UP000319894"/>
    </source>
</evidence>